<dbReference type="RefSeq" id="WP_166947024.1">
    <property type="nucleotide sequence ID" value="NZ_JAARLZ010000003.1"/>
</dbReference>
<keyword evidence="1" id="KW-1133">Transmembrane helix</keyword>
<accession>A0A7X5U8T5</accession>
<protein>
    <submittedName>
        <fullName evidence="2">DUF2335 domain-containing protein</fullName>
    </submittedName>
</protein>
<comment type="caution">
    <text evidence="2">The sequence shown here is derived from an EMBL/GenBank/DDBJ whole genome shotgun (WGS) entry which is preliminary data.</text>
</comment>
<keyword evidence="3" id="KW-1185">Reference proteome</keyword>
<keyword evidence="1" id="KW-0812">Transmembrane</keyword>
<evidence type="ECO:0000313" key="2">
    <source>
        <dbReference type="EMBL" id="NII05912.1"/>
    </source>
</evidence>
<dbReference type="AlphaFoldDB" id="A0A7X5U8T5"/>
<dbReference type="Pfam" id="PF10097">
    <property type="entry name" value="DUF2335"/>
    <property type="match status" value="1"/>
</dbReference>
<name>A0A7X5U8T5_9GAMM</name>
<evidence type="ECO:0000313" key="3">
    <source>
        <dbReference type="Proteomes" id="UP000490980"/>
    </source>
</evidence>
<feature type="transmembrane region" description="Helical" evidence="1">
    <location>
        <begin position="106"/>
        <end position="124"/>
    </location>
</feature>
<dbReference type="InterPro" id="IPR019284">
    <property type="entry name" value="RP532"/>
</dbReference>
<dbReference type="Proteomes" id="UP000490980">
    <property type="component" value="Unassembled WGS sequence"/>
</dbReference>
<organism evidence="2 3">
    <name type="scientific">Luteibacter anthropi</name>
    <dbReference type="NCBI Taxonomy" id="564369"/>
    <lineage>
        <taxon>Bacteria</taxon>
        <taxon>Pseudomonadati</taxon>
        <taxon>Pseudomonadota</taxon>
        <taxon>Gammaproteobacteria</taxon>
        <taxon>Lysobacterales</taxon>
        <taxon>Rhodanobacteraceae</taxon>
        <taxon>Luteibacter</taxon>
    </lineage>
</organism>
<keyword evidence="1" id="KW-0472">Membrane</keyword>
<sequence length="136" mass="14756">MSDDNVNGTTGHEDATARLPVTLPSAETVMAYERTVPGASERILNMTERAFEHTIRMAEEEGAHRRTLERRRHVRGMFALVFGFIVALLAVLFGCCIAYLQDPLIGTIITLGVPAILIAGWVLASPKAAATARGNH</sequence>
<gene>
    <name evidence="2" type="ORF">HBF25_05835</name>
</gene>
<feature type="transmembrane region" description="Helical" evidence="1">
    <location>
        <begin position="76"/>
        <end position="100"/>
    </location>
</feature>
<dbReference type="EMBL" id="JAARLZ010000003">
    <property type="protein sequence ID" value="NII05912.1"/>
    <property type="molecule type" value="Genomic_DNA"/>
</dbReference>
<proteinExistence type="predicted"/>
<evidence type="ECO:0000256" key="1">
    <source>
        <dbReference type="SAM" id="Phobius"/>
    </source>
</evidence>
<reference evidence="2 3" key="1">
    <citation type="submission" date="2020-03" db="EMBL/GenBank/DDBJ databases">
        <authorList>
            <person name="Lai Q."/>
        </authorList>
    </citation>
    <scope>NUCLEOTIDE SEQUENCE [LARGE SCALE GENOMIC DNA]</scope>
    <source>
        <strain evidence="2 3">CCUG 25036</strain>
    </source>
</reference>